<dbReference type="PANTHER" id="PTHR45865:SF1">
    <property type="entry name" value="E3 UBIQUITIN-PROTEIN LIGASE SHPRH"/>
    <property type="match status" value="1"/>
</dbReference>
<dbReference type="Gene3D" id="3.40.50.300">
    <property type="entry name" value="P-loop containing nucleotide triphosphate hydrolases"/>
    <property type="match status" value="1"/>
</dbReference>
<dbReference type="InterPro" id="IPR052583">
    <property type="entry name" value="ATP-helicase/E3_Ub-Ligase"/>
</dbReference>
<keyword evidence="1" id="KW-0547">Nucleotide-binding</keyword>
<dbReference type="InterPro" id="IPR027417">
    <property type="entry name" value="P-loop_NTPase"/>
</dbReference>
<reference evidence="4" key="1">
    <citation type="submission" date="2020-10" db="EMBL/GenBank/DDBJ databases">
        <title>The Whole-Genome Sequence of Metschnikowia persimmonesis, a Novel Endophytic Yeast Species Isolated from Medicinal Plant Diospyros kaki Thumb.</title>
        <authorList>
            <person name="Rahmat E."/>
            <person name="Kang Y."/>
        </authorList>
    </citation>
    <scope>NUCLEOTIDE SEQUENCE</scope>
    <source>
        <strain evidence="4">KIOM G15050</strain>
    </source>
</reference>
<keyword evidence="5" id="KW-1185">Reference proteome</keyword>
<protein>
    <recommendedName>
        <fullName evidence="3">SNF2 N-terminal domain-containing protein</fullName>
    </recommendedName>
</protein>
<dbReference type="EMBL" id="JACBPP010000005">
    <property type="protein sequence ID" value="KAF8001458.1"/>
    <property type="molecule type" value="Genomic_DNA"/>
</dbReference>
<name>A0A8H7GQG0_9ASCO</name>
<evidence type="ECO:0000256" key="1">
    <source>
        <dbReference type="ARBA" id="ARBA00022741"/>
    </source>
</evidence>
<sequence>MCIPFYAQPQAKKSVYGQMGKEKMHYNMQRWNLRQASNANVFSRLSLESVIKEVYGSIKTPDVSMYLDRKPIRVSGVPSADELIQQLLSKKGGVFPGVTSALYPFQLRSVCKMYERESSSAKVCVPHFVHFTSPVDSCYYYNTLDHGFYTNPEIYSAPKGGILAENMGLGKTLICLALICMSKHEVSAIPSDVLLHDMTHTNPPKNLKTLAELCSMTIAQNSLSWKYFAEHLPPPIVERLNNLPGKFFVAQQLQSHLSTRGRQSRIETSTWKQLLLTGSTLVIVPENLLHQWNDEAKKACWHGCSQEDVHIRNDSRLPSVLKMLTILALPQTRPSRS</sequence>
<evidence type="ECO:0000256" key="2">
    <source>
        <dbReference type="ARBA" id="ARBA00022840"/>
    </source>
</evidence>
<dbReference type="InterPro" id="IPR000330">
    <property type="entry name" value="SNF2_N"/>
</dbReference>
<dbReference type="Proteomes" id="UP000649328">
    <property type="component" value="Unassembled WGS sequence"/>
</dbReference>
<comment type="caution">
    <text evidence="4">The sequence shown here is derived from an EMBL/GenBank/DDBJ whole genome shotgun (WGS) entry which is preliminary data.</text>
</comment>
<evidence type="ECO:0000313" key="5">
    <source>
        <dbReference type="Proteomes" id="UP000649328"/>
    </source>
</evidence>
<organism evidence="4 5">
    <name type="scientific">Metschnikowia pulcherrima</name>
    <dbReference type="NCBI Taxonomy" id="27326"/>
    <lineage>
        <taxon>Eukaryota</taxon>
        <taxon>Fungi</taxon>
        <taxon>Dikarya</taxon>
        <taxon>Ascomycota</taxon>
        <taxon>Saccharomycotina</taxon>
        <taxon>Pichiomycetes</taxon>
        <taxon>Metschnikowiaceae</taxon>
        <taxon>Metschnikowia</taxon>
    </lineage>
</organism>
<accession>A0A8H7GQG0</accession>
<dbReference type="Pfam" id="PF00176">
    <property type="entry name" value="SNF2-rel_dom"/>
    <property type="match status" value="1"/>
</dbReference>
<evidence type="ECO:0000313" key="4">
    <source>
        <dbReference type="EMBL" id="KAF8001458.1"/>
    </source>
</evidence>
<feature type="domain" description="SNF2 N-terminal" evidence="3">
    <location>
        <begin position="106"/>
        <end position="299"/>
    </location>
</feature>
<dbReference type="GO" id="GO:0000209">
    <property type="term" value="P:protein polyubiquitination"/>
    <property type="evidence" value="ECO:0007669"/>
    <property type="project" value="TreeGrafter"/>
</dbReference>
<dbReference type="AlphaFoldDB" id="A0A8H7GQG0"/>
<dbReference type="GO" id="GO:0006974">
    <property type="term" value="P:DNA damage response"/>
    <property type="evidence" value="ECO:0007669"/>
    <property type="project" value="TreeGrafter"/>
</dbReference>
<proteinExistence type="predicted"/>
<dbReference type="SUPFAM" id="SSF52540">
    <property type="entry name" value="P-loop containing nucleoside triphosphate hydrolases"/>
    <property type="match status" value="1"/>
</dbReference>
<dbReference type="PANTHER" id="PTHR45865">
    <property type="entry name" value="E3 UBIQUITIN-PROTEIN LIGASE SHPRH FAMILY MEMBER"/>
    <property type="match status" value="1"/>
</dbReference>
<dbReference type="GO" id="GO:0061630">
    <property type="term" value="F:ubiquitin protein ligase activity"/>
    <property type="evidence" value="ECO:0007669"/>
    <property type="project" value="TreeGrafter"/>
</dbReference>
<dbReference type="GO" id="GO:0005524">
    <property type="term" value="F:ATP binding"/>
    <property type="evidence" value="ECO:0007669"/>
    <property type="project" value="InterPro"/>
</dbReference>
<dbReference type="GO" id="GO:0005634">
    <property type="term" value="C:nucleus"/>
    <property type="evidence" value="ECO:0007669"/>
    <property type="project" value="TreeGrafter"/>
</dbReference>
<keyword evidence="2" id="KW-0067">ATP-binding</keyword>
<gene>
    <name evidence="4" type="ORF">HF325_003959</name>
</gene>
<evidence type="ECO:0000259" key="3">
    <source>
        <dbReference type="Pfam" id="PF00176"/>
    </source>
</evidence>
<dbReference type="OrthoDB" id="2801544at2759"/>